<keyword evidence="1" id="KW-0436">Ligase</keyword>
<dbReference type="AlphaFoldDB" id="A0A0M3IDP4"/>
<dbReference type="Pfam" id="PF00750">
    <property type="entry name" value="tRNA-synt_1d"/>
    <property type="match status" value="1"/>
</dbReference>
<protein>
    <submittedName>
        <fullName evidence="4">tRNA-synt_1d domain-containing protein</fullName>
    </submittedName>
</protein>
<feature type="domain" description="Arginyl-tRNA synthetase catalytic core" evidence="2">
    <location>
        <begin position="1"/>
        <end position="143"/>
    </location>
</feature>
<accession>A0A0M3IDP4</accession>
<dbReference type="Proteomes" id="UP000036681">
    <property type="component" value="Unplaced"/>
</dbReference>
<dbReference type="PANTHER" id="PTHR11956:SF5">
    <property type="entry name" value="ARGININE--TRNA LIGASE, CYTOPLASMIC"/>
    <property type="match status" value="1"/>
</dbReference>
<evidence type="ECO:0000313" key="4">
    <source>
        <dbReference type="WBParaSite" id="ALUE_0001615801-mRNA-1"/>
    </source>
</evidence>
<keyword evidence="1" id="KW-0648">Protein biosynthesis</keyword>
<keyword evidence="1" id="KW-0547">Nucleotide-binding</keyword>
<dbReference type="PRINTS" id="PR01038">
    <property type="entry name" value="TRNASYNTHARG"/>
</dbReference>
<evidence type="ECO:0000259" key="2">
    <source>
        <dbReference type="Pfam" id="PF00750"/>
    </source>
</evidence>
<dbReference type="GO" id="GO:0006420">
    <property type="term" value="P:arginyl-tRNA aminoacylation"/>
    <property type="evidence" value="ECO:0007669"/>
    <property type="project" value="InterPro"/>
</dbReference>
<dbReference type="InterPro" id="IPR035684">
    <property type="entry name" value="ArgRS_core"/>
</dbReference>
<comment type="similarity">
    <text evidence="1">Belongs to the class-I aminoacyl-tRNA synthetase family.</text>
</comment>
<sequence>MHVGHLRSTIIGDSICRLFELVGFDVIRLNHIGDWGTQFGMLIAHLQDRFPNFLTETPPIADLQAFYKVSFESKKRFDEDEKFKARAHDCVVKLQSYDADFVKAWQMICDVSRKDFTRIYDRLDIRIIERGESFYRNMMADVVIRLNHIGDWGTQFGMLIAHLQDRFPNFLTETPPIADLQAFYKVSFESKKRFDEDEKFKARAHDCVVKLQSYDADFVKAWQMICDVSRKDFTRIYDRLDIRIIERGESFYRNMMADVVRELDEKGFVYDLFFLIFHLRRLRHGVGQESYQYLPTLLLYLHERGHANLPLFVLSPLFMRSSKLAILLPAPSLGHLIVEFIRPKVMRTLPIEEG</sequence>
<dbReference type="WBParaSite" id="ALUE_0001615801-mRNA-1">
    <property type="protein sequence ID" value="ALUE_0001615801-mRNA-1"/>
    <property type="gene ID" value="ALUE_0001615801"/>
</dbReference>
<dbReference type="InterPro" id="IPR014729">
    <property type="entry name" value="Rossmann-like_a/b/a_fold"/>
</dbReference>
<dbReference type="SUPFAM" id="SSF52374">
    <property type="entry name" value="Nucleotidylyl transferase"/>
    <property type="match status" value="2"/>
</dbReference>
<reference evidence="4" key="1">
    <citation type="submission" date="2017-02" db="UniProtKB">
        <authorList>
            <consortium name="WormBaseParasite"/>
        </authorList>
    </citation>
    <scope>IDENTIFICATION</scope>
</reference>
<dbReference type="InterPro" id="IPR001278">
    <property type="entry name" value="Arg-tRNA-ligase"/>
</dbReference>
<dbReference type="GO" id="GO:0005524">
    <property type="term" value="F:ATP binding"/>
    <property type="evidence" value="ECO:0007669"/>
    <property type="project" value="UniProtKB-KW"/>
</dbReference>
<dbReference type="PANTHER" id="PTHR11956">
    <property type="entry name" value="ARGINYL-TRNA SYNTHETASE"/>
    <property type="match status" value="1"/>
</dbReference>
<organism evidence="3 4">
    <name type="scientific">Ascaris lumbricoides</name>
    <name type="common">Giant roundworm</name>
    <dbReference type="NCBI Taxonomy" id="6252"/>
    <lineage>
        <taxon>Eukaryota</taxon>
        <taxon>Metazoa</taxon>
        <taxon>Ecdysozoa</taxon>
        <taxon>Nematoda</taxon>
        <taxon>Chromadorea</taxon>
        <taxon>Rhabditida</taxon>
        <taxon>Spirurina</taxon>
        <taxon>Ascaridomorpha</taxon>
        <taxon>Ascaridoidea</taxon>
        <taxon>Ascarididae</taxon>
        <taxon>Ascaris</taxon>
    </lineage>
</organism>
<evidence type="ECO:0000256" key="1">
    <source>
        <dbReference type="RuleBase" id="RU363038"/>
    </source>
</evidence>
<keyword evidence="1" id="KW-0067">ATP-binding</keyword>
<dbReference type="Gene3D" id="3.40.50.620">
    <property type="entry name" value="HUPs"/>
    <property type="match status" value="2"/>
</dbReference>
<name>A0A0M3IDP4_ASCLU</name>
<dbReference type="GO" id="GO:0004814">
    <property type="term" value="F:arginine-tRNA ligase activity"/>
    <property type="evidence" value="ECO:0007669"/>
    <property type="project" value="InterPro"/>
</dbReference>
<keyword evidence="3" id="KW-1185">Reference proteome</keyword>
<keyword evidence="1" id="KW-0030">Aminoacyl-tRNA synthetase</keyword>
<evidence type="ECO:0000313" key="3">
    <source>
        <dbReference type="Proteomes" id="UP000036681"/>
    </source>
</evidence>
<proteinExistence type="inferred from homology"/>